<keyword evidence="3" id="KW-0813">Transport</keyword>
<keyword evidence="7 11" id="KW-1133">Transmembrane helix</keyword>
<organism evidence="12 13">
    <name type="scientific">Morus notabilis</name>
    <dbReference type="NCBI Taxonomy" id="981085"/>
    <lineage>
        <taxon>Eukaryota</taxon>
        <taxon>Viridiplantae</taxon>
        <taxon>Streptophyta</taxon>
        <taxon>Embryophyta</taxon>
        <taxon>Tracheophyta</taxon>
        <taxon>Spermatophyta</taxon>
        <taxon>Magnoliopsida</taxon>
        <taxon>eudicotyledons</taxon>
        <taxon>Gunneridae</taxon>
        <taxon>Pentapetalae</taxon>
        <taxon>rosids</taxon>
        <taxon>fabids</taxon>
        <taxon>Rosales</taxon>
        <taxon>Moraceae</taxon>
        <taxon>Moreae</taxon>
        <taxon>Morus</taxon>
    </lineage>
</organism>
<keyword evidence="9 11" id="KW-0472">Membrane</keyword>
<keyword evidence="6" id="KW-0653">Protein transport</keyword>
<evidence type="ECO:0000256" key="7">
    <source>
        <dbReference type="ARBA" id="ARBA00022989"/>
    </source>
</evidence>
<name>W9RVX2_9ROSA</name>
<evidence type="ECO:0000256" key="6">
    <source>
        <dbReference type="ARBA" id="ARBA00022927"/>
    </source>
</evidence>
<proteinExistence type="inferred from homology"/>
<evidence type="ECO:0000256" key="11">
    <source>
        <dbReference type="SAM" id="Phobius"/>
    </source>
</evidence>
<sequence>MASKPSHPSKKGSAVAEGGSAAAIAGMRRRPHAKSQWADSSRPRVETNYVLSFYTDDSEGFFKLSRKGVIVMCFCFIGFICALHIIDKRFRSKSAPGQF</sequence>
<keyword evidence="4 11" id="KW-0812">Transmembrane</keyword>
<evidence type="ECO:0000256" key="10">
    <source>
        <dbReference type="SAM" id="MobiDB-lite"/>
    </source>
</evidence>
<comment type="similarity">
    <text evidence="2">Belongs to the SEC61-beta family.</text>
</comment>
<evidence type="ECO:0000256" key="3">
    <source>
        <dbReference type="ARBA" id="ARBA00022448"/>
    </source>
</evidence>
<evidence type="ECO:0000256" key="5">
    <source>
        <dbReference type="ARBA" id="ARBA00022824"/>
    </source>
</evidence>
<dbReference type="InterPro" id="IPR030671">
    <property type="entry name" value="Sec61-beta/Sbh"/>
</dbReference>
<dbReference type="InterPro" id="IPR016482">
    <property type="entry name" value="SecG/Sec61-beta/Sbh"/>
</dbReference>
<dbReference type="AlphaFoldDB" id="W9RVX2"/>
<feature type="region of interest" description="Disordered" evidence="10">
    <location>
        <begin position="1"/>
        <end position="43"/>
    </location>
</feature>
<evidence type="ECO:0000256" key="4">
    <source>
        <dbReference type="ARBA" id="ARBA00022692"/>
    </source>
</evidence>
<evidence type="ECO:0000313" key="12">
    <source>
        <dbReference type="EMBL" id="EXB98553.1"/>
    </source>
</evidence>
<feature type="transmembrane region" description="Helical" evidence="11">
    <location>
        <begin position="68"/>
        <end position="86"/>
    </location>
</feature>
<dbReference type="PANTHER" id="PTHR13509">
    <property type="entry name" value="SEC61 SUBUNIT BETA"/>
    <property type="match status" value="1"/>
</dbReference>
<dbReference type="EMBL" id="KE345290">
    <property type="protein sequence ID" value="EXB98553.1"/>
    <property type="molecule type" value="Genomic_DNA"/>
</dbReference>
<dbReference type="Pfam" id="PF03911">
    <property type="entry name" value="Sec61_beta"/>
    <property type="match status" value="1"/>
</dbReference>
<comment type="subcellular location">
    <subcellularLocation>
        <location evidence="1">Endoplasmic reticulum membrane</location>
        <topology evidence="1">Single-pass membrane protein</topology>
    </subcellularLocation>
</comment>
<evidence type="ECO:0000256" key="1">
    <source>
        <dbReference type="ARBA" id="ARBA00004389"/>
    </source>
</evidence>
<gene>
    <name evidence="12" type="ORF">L484_014395</name>
</gene>
<keyword evidence="5" id="KW-0256">Endoplasmic reticulum</keyword>
<evidence type="ECO:0000256" key="8">
    <source>
        <dbReference type="ARBA" id="ARBA00023010"/>
    </source>
</evidence>
<reference evidence="13" key="1">
    <citation type="submission" date="2013-01" db="EMBL/GenBank/DDBJ databases">
        <title>Draft Genome Sequence of a Mulberry Tree, Morus notabilis C.K. Schneid.</title>
        <authorList>
            <person name="He N."/>
            <person name="Zhao S."/>
        </authorList>
    </citation>
    <scope>NUCLEOTIDE SEQUENCE</scope>
</reference>
<keyword evidence="8" id="KW-0811">Translocation</keyword>
<accession>W9RVX2</accession>
<dbReference type="GO" id="GO:0005784">
    <property type="term" value="C:Sec61 translocon complex"/>
    <property type="evidence" value="ECO:0007669"/>
    <property type="project" value="InterPro"/>
</dbReference>
<dbReference type="GO" id="GO:0006886">
    <property type="term" value="P:intracellular protein transport"/>
    <property type="evidence" value="ECO:0007669"/>
    <property type="project" value="InterPro"/>
</dbReference>
<evidence type="ECO:0000256" key="2">
    <source>
        <dbReference type="ARBA" id="ARBA00006103"/>
    </source>
</evidence>
<dbReference type="Proteomes" id="UP000030645">
    <property type="component" value="Unassembled WGS sequence"/>
</dbReference>
<keyword evidence="13" id="KW-1185">Reference proteome</keyword>
<evidence type="ECO:0000313" key="13">
    <source>
        <dbReference type="Proteomes" id="UP000030645"/>
    </source>
</evidence>
<dbReference type="STRING" id="981085.W9RVX2"/>
<feature type="compositionally biased region" description="Low complexity" evidence="10">
    <location>
        <begin position="12"/>
        <end position="26"/>
    </location>
</feature>
<evidence type="ECO:0000256" key="9">
    <source>
        <dbReference type="ARBA" id="ARBA00023136"/>
    </source>
</evidence>
<protein>
    <submittedName>
        <fullName evidence="12">Uncharacterized protein</fullName>
    </submittedName>
</protein>